<evidence type="ECO:0000259" key="2">
    <source>
        <dbReference type="PROSITE" id="PS00214"/>
    </source>
</evidence>
<comment type="caution">
    <text evidence="3">The sequence shown here is derived from an EMBL/GenBank/DDBJ whole genome shotgun (WGS) entry which is preliminary data.</text>
</comment>
<dbReference type="InterPro" id="IPR012674">
    <property type="entry name" value="Calycin"/>
</dbReference>
<protein>
    <recommendedName>
        <fullName evidence="2">Cytosolic fatty-acid binding proteins domain-containing protein</fullName>
    </recommendedName>
</protein>
<feature type="domain" description="Cytosolic fatty-acid binding proteins" evidence="2">
    <location>
        <begin position="5"/>
        <end position="22"/>
    </location>
</feature>
<name>A0AAV3AN15_PYXAD</name>
<dbReference type="PROSITE" id="PS00214">
    <property type="entry name" value="FABP"/>
    <property type="match status" value="1"/>
</dbReference>
<organism evidence="3 4">
    <name type="scientific">Pyxicephalus adspersus</name>
    <name type="common">African bullfrog</name>
    <dbReference type="NCBI Taxonomy" id="30357"/>
    <lineage>
        <taxon>Eukaryota</taxon>
        <taxon>Metazoa</taxon>
        <taxon>Chordata</taxon>
        <taxon>Craniata</taxon>
        <taxon>Vertebrata</taxon>
        <taxon>Euteleostomi</taxon>
        <taxon>Amphibia</taxon>
        <taxon>Batrachia</taxon>
        <taxon>Anura</taxon>
        <taxon>Neobatrachia</taxon>
        <taxon>Ranoidea</taxon>
        <taxon>Pyxicephalidae</taxon>
        <taxon>Pyxicephalinae</taxon>
        <taxon>Pyxicephalus</taxon>
    </lineage>
</organism>
<dbReference type="InterPro" id="IPR000463">
    <property type="entry name" value="Fatty_acid-bd"/>
</dbReference>
<evidence type="ECO:0000313" key="4">
    <source>
        <dbReference type="Proteomes" id="UP001181693"/>
    </source>
</evidence>
<dbReference type="EMBL" id="DYDO01000002">
    <property type="protein sequence ID" value="DBA30536.1"/>
    <property type="molecule type" value="Genomic_DNA"/>
</dbReference>
<dbReference type="PRINTS" id="PR00178">
    <property type="entry name" value="FATTYACIDBP"/>
</dbReference>
<evidence type="ECO:0000256" key="1">
    <source>
        <dbReference type="ARBA" id="ARBA00008390"/>
    </source>
</evidence>
<keyword evidence="4" id="KW-1185">Reference proteome</keyword>
<sequence>MNFTGTYELKSQENYELFMGELGFPEIKIQTEEDIMILTKIVQNGNDFIWSQVYPDRTITNNFTTGEESEMQTVIGTKVKATVDMIDKKLIRDFKIYQESAEIVESDLVEVSIYFIGSLKCKQNHSLFFGYIQ</sequence>
<dbReference type="PANTHER" id="PTHR11955">
    <property type="entry name" value="FATTY ACID BINDING PROTEIN"/>
    <property type="match status" value="1"/>
</dbReference>
<dbReference type="GO" id="GO:0008289">
    <property type="term" value="F:lipid binding"/>
    <property type="evidence" value="ECO:0007669"/>
    <property type="project" value="InterPro"/>
</dbReference>
<dbReference type="Pfam" id="PF14651">
    <property type="entry name" value="Lipocalin_7"/>
    <property type="match status" value="1"/>
</dbReference>
<comment type="similarity">
    <text evidence="1">Belongs to the calycin superfamily. Fatty-acid binding protein (FABP) family.</text>
</comment>
<dbReference type="Proteomes" id="UP001181693">
    <property type="component" value="Unassembled WGS sequence"/>
</dbReference>
<reference evidence="3" key="1">
    <citation type="thesis" date="2020" institute="ProQuest LLC" country="789 East Eisenhower Parkway, Ann Arbor, MI, USA">
        <title>Comparative Genomics and Chromosome Evolution.</title>
        <authorList>
            <person name="Mudd A.B."/>
        </authorList>
    </citation>
    <scope>NUCLEOTIDE SEQUENCE</scope>
    <source>
        <strain evidence="3">1538</strain>
        <tissue evidence="3">Blood</tissue>
    </source>
</reference>
<dbReference type="SUPFAM" id="SSF50814">
    <property type="entry name" value="Lipocalins"/>
    <property type="match status" value="1"/>
</dbReference>
<dbReference type="AlphaFoldDB" id="A0AAV3AN15"/>
<dbReference type="InterPro" id="IPR031259">
    <property type="entry name" value="ILBP"/>
</dbReference>
<dbReference type="Gene3D" id="2.40.128.20">
    <property type="match status" value="1"/>
</dbReference>
<proteinExistence type="inferred from homology"/>
<evidence type="ECO:0000313" key="3">
    <source>
        <dbReference type="EMBL" id="DBA30536.1"/>
    </source>
</evidence>
<accession>A0AAV3AN15</accession>
<gene>
    <name evidence="3" type="ORF">GDO54_006501</name>
</gene>